<dbReference type="InterPro" id="IPR012348">
    <property type="entry name" value="RNR-like"/>
</dbReference>
<dbReference type="RefSeq" id="WP_380639731.1">
    <property type="nucleotide sequence ID" value="NZ_JBHSQO010000036.1"/>
</dbReference>
<protein>
    <submittedName>
        <fullName evidence="11">Acyl-ACP desaturase</fullName>
        <ecNumber evidence="11">1.14.19.2</ecNumber>
    </submittedName>
</protein>
<keyword evidence="7 11" id="KW-0560">Oxidoreductase</keyword>
<evidence type="ECO:0000256" key="2">
    <source>
        <dbReference type="ARBA" id="ARBA00008749"/>
    </source>
</evidence>
<comment type="subunit">
    <text evidence="3">Homodimer.</text>
</comment>
<comment type="similarity">
    <text evidence="2">Belongs to the fatty acid desaturase type 2 family.</text>
</comment>
<evidence type="ECO:0000256" key="8">
    <source>
        <dbReference type="ARBA" id="ARBA00023004"/>
    </source>
</evidence>
<keyword evidence="9" id="KW-0443">Lipid metabolism</keyword>
<keyword evidence="4" id="KW-0444">Lipid biosynthesis</keyword>
<proteinExistence type="inferred from homology"/>
<evidence type="ECO:0000256" key="6">
    <source>
        <dbReference type="ARBA" id="ARBA00022832"/>
    </source>
</evidence>
<keyword evidence="10" id="KW-0275">Fatty acid biosynthesis</keyword>
<evidence type="ECO:0000256" key="4">
    <source>
        <dbReference type="ARBA" id="ARBA00022516"/>
    </source>
</evidence>
<keyword evidence="8" id="KW-0408">Iron</keyword>
<dbReference type="Proteomes" id="UP001596220">
    <property type="component" value="Unassembled WGS sequence"/>
</dbReference>
<dbReference type="EC" id="1.14.19.2" evidence="11"/>
<evidence type="ECO:0000256" key="7">
    <source>
        <dbReference type="ARBA" id="ARBA00023002"/>
    </source>
</evidence>
<evidence type="ECO:0000256" key="9">
    <source>
        <dbReference type="ARBA" id="ARBA00023098"/>
    </source>
</evidence>
<dbReference type="Pfam" id="PF03405">
    <property type="entry name" value="FA_desaturase_2"/>
    <property type="match status" value="1"/>
</dbReference>
<evidence type="ECO:0000256" key="3">
    <source>
        <dbReference type="ARBA" id="ARBA00011738"/>
    </source>
</evidence>
<evidence type="ECO:0000256" key="5">
    <source>
        <dbReference type="ARBA" id="ARBA00022723"/>
    </source>
</evidence>
<evidence type="ECO:0000313" key="12">
    <source>
        <dbReference type="Proteomes" id="UP001596220"/>
    </source>
</evidence>
<comment type="cofactor">
    <cofactor evidence="1">
        <name>Fe(2+)</name>
        <dbReference type="ChEBI" id="CHEBI:29033"/>
    </cofactor>
</comment>
<dbReference type="PANTHER" id="PTHR31155:SF9">
    <property type="entry name" value="STEAROYL-[ACYL-CARRIER-PROTEIN] 9-DESATURASE 7, CHLOROPLASTIC"/>
    <property type="match status" value="1"/>
</dbReference>
<accession>A0ABW1PC59</accession>
<dbReference type="Gene3D" id="1.10.620.20">
    <property type="entry name" value="Ribonucleotide Reductase, subunit A"/>
    <property type="match status" value="1"/>
</dbReference>
<keyword evidence="12" id="KW-1185">Reference proteome</keyword>
<evidence type="ECO:0000256" key="10">
    <source>
        <dbReference type="ARBA" id="ARBA00023160"/>
    </source>
</evidence>
<organism evidence="11 12">
    <name type="scientific">Saccharothrix lopnurensis</name>
    <dbReference type="NCBI Taxonomy" id="1670621"/>
    <lineage>
        <taxon>Bacteria</taxon>
        <taxon>Bacillati</taxon>
        <taxon>Actinomycetota</taxon>
        <taxon>Actinomycetes</taxon>
        <taxon>Pseudonocardiales</taxon>
        <taxon>Pseudonocardiaceae</taxon>
        <taxon>Saccharothrix</taxon>
    </lineage>
</organism>
<dbReference type="EMBL" id="JBHSQO010000036">
    <property type="protein sequence ID" value="MFC6092986.1"/>
    <property type="molecule type" value="Genomic_DNA"/>
</dbReference>
<reference evidence="12" key="1">
    <citation type="journal article" date="2019" name="Int. J. Syst. Evol. Microbiol.">
        <title>The Global Catalogue of Microorganisms (GCM) 10K type strain sequencing project: providing services to taxonomists for standard genome sequencing and annotation.</title>
        <authorList>
            <consortium name="The Broad Institute Genomics Platform"/>
            <consortium name="The Broad Institute Genome Sequencing Center for Infectious Disease"/>
            <person name="Wu L."/>
            <person name="Ma J."/>
        </authorList>
    </citation>
    <scope>NUCLEOTIDE SEQUENCE [LARGE SCALE GENOMIC DNA]</scope>
    <source>
        <strain evidence="12">CGMCC 4.7246</strain>
    </source>
</reference>
<dbReference type="SUPFAM" id="SSF47240">
    <property type="entry name" value="Ferritin-like"/>
    <property type="match status" value="1"/>
</dbReference>
<dbReference type="InterPro" id="IPR009078">
    <property type="entry name" value="Ferritin-like_SF"/>
</dbReference>
<name>A0ABW1PC59_9PSEU</name>
<dbReference type="InterPro" id="IPR005067">
    <property type="entry name" value="Fatty_acid_desaturase-2"/>
</dbReference>
<dbReference type="PANTHER" id="PTHR31155">
    <property type="entry name" value="ACYL- ACYL-CARRIER-PROTEIN DESATURASE-RELATED"/>
    <property type="match status" value="1"/>
</dbReference>
<sequence>MSYLSEKELYRKYMEFFETAERKRRWRVFDDIDWDLAGKVEPTDDAVLCAETFCAVESYMPDYVAEGLNLVRESFGQAWWHVNWGYEEAKHALALREYLVRTGRRTMDQMIDFEADVLRKRWTLPFGTIRQMVCYGALQEKTTWMIYRKQMLATRGSGDELLTSIYRFISRDEAAHGGFYLDVIGSCLAEDREGTISDLHHVFSRFTMPAYDLVPDYESRVRVMRAVGIDRKAFLREVFLPIMSRLQVGRRELARAAAQEAARRQEGELPTPPG</sequence>
<evidence type="ECO:0000256" key="1">
    <source>
        <dbReference type="ARBA" id="ARBA00001954"/>
    </source>
</evidence>
<keyword evidence="6" id="KW-0276">Fatty acid metabolism</keyword>
<evidence type="ECO:0000313" key="11">
    <source>
        <dbReference type="EMBL" id="MFC6092986.1"/>
    </source>
</evidence>
<gene>
    <name evidence="11" type="ORF">ACFP3R_27255</name>
</gene>
<keyword evidence="5" id="KW-0479">Metal-binding</keyword>
<comment type="caution">
    <text evidence="11">The sequence shown here is derived from an EMBL/GenBank/DDBJ whole genome shotgun (WGS) entry which is preliminary data.</text>
</comment>
<dbReference type="GO" id="GO:0045300">
    <property type="term" value="F:stearoyl-[ACP] desaturase activity"/>
    <property type="evidence" value="ECO:0007669"/>
    <property type="project" value="UniProtKB-EC"/>
</dbReference>